<feature type="transmembrane region" description="Helical" evidence="2">
    <location>
        <begin position="48"/>
        <end position="68"/>
    </location>
</feature>
<dbReference type="RefSeq" id="WP_136533046.1">
    <property type="nucleotide sequence ID" value="NZ_STGY01000007.1"/>
</dbReference>
<evidence type="ECO:0000313" key="3">
    <source>
        <dbReference type="EMBL" id="THV43206.1"/>
    </source>
</evidence>
<sequence length="399" mass="43106">MSDDLERMLREELSERAGSAPVSFTDQGLADAAIGGAKRIRRRRRVSAAAGGMSLVVLGAITVAWQPWAGLVQTDDPAPTSTADVQETLAMDILLEDDDIDGYAVLNADGETIPMEFVEGDPIEAYRLSDAYVVQTQTSINVATLDGSSAFSLEPGVDWEDWGTPVRSDGEEFAVTYVTDDNRQSFEIVQNSSGDFTSEVFETAAEISLLDWSDSVAVFSGDLNTATGGVPGSYQFNADHEWGLEAASGAFESVVVLDDYNPGFACVSDLDPEAGTASERETCDSVEDEDFQQTVADFSGDEQAAELVERVNTEWYGEEEGFLEADDIYESGEPEDDPAFDAENWYIAADGSWEIYFDTGDETWTLAEYGEDGDDGVEEAKLSEFTAPVGAVMPVVSYG</sequence>
<dbReference type="EMBL" id="STGY01000007">
    <property type="protein sequence ID" value="THV43206.1"/>
    <property type="molecule type" value="Genomic_DNA"/>
</dbReference>
<keyword evidence="4" id="KW-1185">Reference proteome</keyword>
<gene>
    <name evidence="3" type="ORF">FAB82_02975</name>
</gene>
<dbReference type="Proteomes" id="UP000308760">
    <property type="component" value="Unassembled WGS sequence"/>
</dbReference>
<protein>
    <submittedName>
        <fullName evidence="3">Uncharacterized protein</fullName>
    </submittedName>
</protein>
<evidence type="ECO:0000256" key="1">
    <source>
        <dbReference type="SAM" id="MobiDB-lite"/>
    </source>
</evidence>
<dbReference type="OrthoDB" id="5184535at2"/>
<reference evidence="3 4" key="2">
    <citation type="submission" date="2019-05" db="EMBL/GenBank/DDBJ databases">
        <title>Glycomyces buryatensis sp. nov.</title>
        <authorList>
            <person name="Nikitina E."/>
        </authorList>
    </citation>
    <scope>NUCLEOTIDE SEQUENCE [LARGE SCALE GENOMIC DNA]</scope>
    <source>
        <strain evidence="3 4">18</strain>
    </source>
</reference>
<evidence type="ECO:0000313" key="4">
    <source>
        <dbReference type="Proteomes" id="UP000308760"/>
    </source>
</evidence>
<feature type="region of interest" description="Disordered" evidence="1">
    <location>
        <begin position="1"/>
        <end position="21"/>
    </location>
</feature>
<reference evidence="4" key="1">
    <citation type="submission" date="2019-04" db="EMBL/GenBank/DDBJ databases">
        <title>Nocardioides xinjiangensis sp. nov.</title>
        <authorList>
            <person name="Liu S."/>
        </authorList>
    </citation>
    <scope>NUCLEOTIDE SEQUENCE [LARGE SCALE GENOMIC DNA]</scope>
    <source>
        <strain evidence="4">18</strain>
    </source>
</reference>
<proteinExistence type="predicted"/>
<comment type="caution">
    <text evidence="3">The sequence shown here is derived from an EMBL/GenBank/DDBJ whole genome shotgun (WGS) entry which is preliminary data.</text>
</comment>
<keyword evidence="2" id="KW-0812">Transmembrane</keyword>
<accession>A0A4V6T6S3</accession>
<keyword evidence="2" id="KW-1133">Transmembrane helix</keyword>
<feature type="compositionally biased region" description="Basic and acidic residues" evidence="1">
    <location>
        <begin position="1"/>
        <end position="15"/>
    </location>
</feature>
<evidence type="ECO:0000256" key="2">
    <source>
        <dbReference type="SAM" id="Phobius"/>
    </source>
</evidence>
<keyword evidence="2" id="KW-0472">Membrane</keyword>
<organism evidence="3 4">
    <name type="scientific">Glycomyces buryatensis</name>
    <dbReference type="NCBI Taxonomy" id="2570927"/>
    <lineage>
        <taxon>Bacteria</taxon>
        <taxon>Bacillati</taxon>
        <taxon>Actinomycetota</taxon>
        <taxon>Actinomycetes</taxon>
        <taxon>Glycomycetales</taxon>
        <taxon>Glycomycetaceae</taxon>
        <taxon>Glycomyces</taxon>
    </lineage>
</organism>
<name>A0A4V6T6S3_9ACTN</name>
<dbReference type="AlphaFoldDB" id="A0A4V6T6S3"/>